<comment type="function">
    <text evidence="1 11">Catalyzes the NADPH-dependent reduction of ketopantoate into pantoic acid.</text>
</comment>
<feature type="domain" description="Ketopantoate reductase N-terminal" evidence="12">
    <location>
        <begin position="3"/>
        <end position="151"/>
    </location>
</feature>
<keyword evidence="6 11" id="KW-0566">Pantothenate biosynthesis</keyword>
<dbReference type="GO" id="GO:0050661">
    <property type="term" value="F:NADP binding"/>
    <property type="evidence" value="ECO:0007669"/>
    <property type="project" value="TreeGrafter"/>
</dbReference>
<evidence type="ECO:0000256" key="8">
    <source>
        <dbReference type="ARBA" id="ARBA00023002"/>
    </source>
</evidence>
<protein>
    <recommendedName>
        <fullName evidence="5 11">2-dehydropantoate 2-reductase</fullName>
        <ecNumber evidence="4 11">1.1.1.169</ecNumber>
    </recommendedName>
    <alternativeName>
        <fullName evidence="9 11">Ketopantoate reductase</fullName>
    </alternativeName>
</protein>
<dbReference type="Pfam" id="PF08546">
    <property type="entry name" value="ApbA_C"/>
    <property type="match status" value="1"/>
</dbReference>
<evidence type="ECO:0000256" key="6">
    <source>
        <dbReference type="ARBA" id="ARBA00022655"/>
    </source>
</evidence>
<evidence type="ECO:0000259" key="12">
    <source>
        <dbReference type="Pfam" id="PF02558"/>
    </source>
</evidence>
<evidence type="ECO:0000256" key="11">
    <source>
        <dbReference type="RuleBase" id="RU362068"/>
    </source>
</evidence>
<name>A0A402BEL8_9CHLR</name>
<comment type="caution">
    <text evidence="14">The sequence shown here is derived from an EMBL/GenBank/DDBJ whole genome shotgun (WGS) entry which is preliminary data.</text>
</comment>
<dbReference type="GO" id="GO:0015940">
    <property type="term" value="P:pantothenate biosynthetic process"/>
    <property type="evidence" value="ECO:0007669"/>
    <property type="project" value="UniProtKB-UniPathway"/>
</dbReference>
<keyword evidence="8 11" id="KW-0560">Oxidoreductase</keyword>
<dbReference type="EMBL" id="BIFT01000002">
    <property type="protein sequence ID" value="GCE29815.1"/>
    <property type="molecule type" value="Genomic_DNA"/>
</dbReference>
<dbReference type="AlphaFoldDB" id="A0A402BEL8"/>
<comment type="pathway">
    <text evidence="2 11">Cofactor biosynthesis; (R)-pantothenate biosynthesis; (R)-pantoate from 3-methyl-2-oxobutanoate: step 2/2.</text>
</comment>
<dbReference type="PANTHER" id="PTHR43765:SF2">
    <property type="entry name" value="2-DEHYDROPANTOATE 2-REDUCTASE"/>
    <property type="match status" value="1"/>
</dbReference>
<dbReference type="InterPro" id="IPR003710">
    <property type="entry name" value="ApbA"/>
</dbReference>
<dbReference type="InterPro" id="IPR013328">
    <property type="entry name" value="6PGD_dom2"/>
</dbReference>
<dbReference type="SUPFAM" id="SSF48179">
    <property type="entry name" value="6-phosphogluconate dehydrogenase C-terminal domain-like"/>
    <property type="match status" value="1"/>
</dbReference>
<dbReference type="SUPFAM" id="SSF51735">
    <property type="entry name" value="NAD(P)-binding Rossmann-fold domains"/>
    <property type="match status" value="1"/>
</dbReference>
<evidence type="ECO:0000256" key="4">
    <source>
        <dbReference type="ARBA" id="ARBA00013014"/>
    </source>
</evidence>
<evidence type="ECO:0000256" key="1">
    <source>
        <dbReference type="ARBA" id="ARBA00002919"/>
    </source>
</evidence>
<dbReference type="GO" id="GO:0005737">
    <property type="term" value="C:cytoplasm"/>
    <property type="evidence" value="ECO:0007669"/>
    <property type="project" value="TreeGrafter"/>
</dbReference>
<dbReference type="NCBIfam" id="TIGR00745">
    <property type="entry name" value="apbA_panE"/>
    <property type="match status" value="1"/>
</dbReference>
<dbReference type="FunFam" id="1.10.1040.10:FF:000017">
    <property type="entry name" value="2-dehydropantoate 2-reductase"/>
    <property type="match status" value="1"/>
</dbReference>
<sequence>MKIAIVGGGAMGGIWAARLAQSQHDVSVVDVAQNLLETIRTQGLTVEYAGESVTVWPKATDAPQEVGAVDVVFFFVKAHHTASAAQMARPLVNQETTVVSLQNGWGNADVLAQFYPEHQIVVGVTYHSGTVLAPGRVGHTGKGATYLGPYSASAGLERTHVVSALLAGASIENTPTADVKTEIWKKLILNAATLPTAALTTLRAGELGQAGEMLDLVDAVTTESVTVARALGYRIELQERVERIHAVLAGAGTGKPSMLQDVEGRRKTEIEVVNGAVVKAAQELGVDVPLNQACVALVHGLERSWQR</sequence>
<dbReference type="PANTHER" id="PTHR43765">
    <property type="entry name" value="2-DEHYDROPANTOATE 2-REDUCTASE-RELATED"/>
    <property type="match status" value="1"/>
</dbReference>
<dbReference type="GO" id="GO:0008677">
    <property type="term" value="F:2-dehydropantoate 2-reductase activity"/>
    <property type="evidence" value="ECO:0007669"/>
    <property type="project" value="UniProtKB-EC"/>
</dbReference>
<evidence type="ECO:0000313" key="14">
    <source>
        <dbReference type="EMBL" id="GCE29815.1"/>
    </source>
</evidence>
<dbReference type="InterPro" id="IPR013752">
    <property type="entry name" value="KPA_reductase"/>
</dbReference>
<accession>A0A402BEL8</accession>
<dbReference type="InterPro" id="IPR008927">
    <property type="entry name" value="6-PGluconate_DH-like_C_sf"/>
</dbReference>
<organism evidence="14 15">
    <name type="scientific">Dictyobacter alpinus</name>
    <dbReference type="NCBI Taxonomy" id="2014873"/>
    <lineage>
        <taxon>Bacteria</taxon>
        <taxon>Bacillati</taxon>
        <taxon>Chloroflexota</taxon>
        <taxon>Ktedonobacteria</taxon>
        <taxon>Ktedonobacterales</taxon>
        <taxon>Dictyobacteraceae</taxon>
        <taxon>Dictyobacter</taxon>
    </lineage>
</organism>
<dbReference type="RefSeq" id="WP_126630010.1">
    <property type="nucleotide sequence ID" value="NZ_BIFT01000002.1"/>
</dbReference>
<evidence type="ECO:0000256" key="3">
    <source>
        <dbReference type="ARBA" id="ARBA00007870"/>
    </source>
</evidence>
<evidence type="ECO:0000259" key="13">
    <source>
        <dbReference type="Pfam" id="PF08546"/>
    </source>
</evidence>
<dbReference type="Proteomes" id="UP000287171">
    <property type="component" value="Unassembled WGS sequence"/>
</dbReference>
<dbReference type="InterPro" id="IPR013332">
    <property type="entry name" value="KPR_N"/>
</dbReference>
<evidence type="ECO:0000256" key="7">
    <source>
        <dbReference type="ARBA" id="ARBA00022857"/>
    </source>
</evidence>
<keyword evidence="7 11" id="KW-0521">NADP</keyword>
<evidence type="ECO:0000256" key="5">
    <source>
        <dbReference type="ARBA" id="ARBA00019465"/>
    </source>
</evidence>
<dbReference type="Pfam" id="PF02558">
    <property type="entry name" value="ApbA"/>
    <property type="match status" value="1"/>
</dbReference>
<evidence type="ECO:0000313" key="15">
    <source>
        <dbReference type="Proteomes" id="UP000287171"/>
    </source>
</evidence>
<dbReference type="InterPro" id="IPR050838">
    <property type="entry name" value="Ketopantoate_reductase"/>
</dbReference>
<reference evidence="15" key="1">
    <citation type="submission" date="2018-12" db="EMBL/GenBank/DDBJ databases">
        <title>Tengunoibacter tsumagoiensis gen. nov., sp. nov., Dictyobacter kobayashii sp. nov., D. alpinus sp. nov., and D. joshuensis sp. nov. and description of Dictyobacteraceae fam. nov. within the order Ktedonobacterales isolated from Tengu-no-mugimeshi.</title>
        <authorList>
            <person name="Wang C.M."/>
            <person name="Zheng Y."/>
            <person name="Sakai Y."/>
            <person name="Toyoda A."/>
            <person name="Minakuchi Y."/>
            <person name="Abe K."/>
            <person name="Yokota A."/>
            <person name="Yabe S."/>
        </authorList>
    </citation>
    <scope>NUCLEOTIDE SEQUENCE [LARGE SCALE GENOMIC DNA]</scope>
    <source>
        <strain evidence="15">Uno16</strain>
    </source>
</reference>
<dbReference type="Gene3D" id="1.10.1040.10">
    <property type="entry name" value="N-(1-d-carboxylethyl)-l-norvaline Dehydrogenase, domain 2"/>
    <property type="match status" value="1"/>
</dbReference>
<evidence type="ECO:0000256" key="2">
    <source>
        <dbReference type="ARBA" id="ARBA00004994"/>
    </source>
</evidence>
<feature type="domain" description="Ketopantoate reductase C-terminal" evidence="13">
    <location>
        <begin position="178"/>
        <end position="302"/>
    </location>
</feature>
<dbReference type="InterPro" id="IPR036291">
    <property type="entry name" value="NAD(P)-bd_dom_sf"/>
</dbReference>
<dbReference type="OrthoDB" id="9793586at2"/>
<proteinExistence type="inferred from homology"/>
<dbReference type="Gene3D" id="3.40.50.720">
    <property type="entry name" value="NAD(P)-binding Rossmann-like Domain"/>
    <property type="match status" value="1"/>
</dbReference>
<evidence type="ECO:0000256" key="10">
    <source>
        <dbReference type="ARBA" id="ARBA00048793"/>
    </source>
</evidence>
<dbReference type="UniPathway" id="UPA00028">
    <property type="reaction ID" value="UER00004"/>
</dbReference>
<evidence type="ECO:0000256" key="9">
    <source>
        <dbReference type="ARBA" id="ARBA00032024"/>
    </source>
</evidence>
<keyword evidence="15" id="KW-1185">Reference proteome</keyword>
<comment type="catalytic activity">
    <reaction evidence="10 11">
        <text>(R)-pantoate + NADP(+) = 2-dehydropantoate + NADPH + H(+)</text>
        <dbReference type="Rhea" id="RHEA:16233"/>
        <dbReference type="ChEBI" id="CHEBI:11561"/>
        <dbReference type="ChEBI" id="CHEBI:15378"/>
        <dbReference type="ChEBI" id="CHEBI:15980"/>
        <dbReference type="ChEBI" id="CHEBI:57783"/>
        <dbReference type="ChEBI" id="CHEBI:58349"/>
        <dbReference type="EC" id="1.1.1.169"/>
    </reaction>
</comment>
<comment type="similarity">
    <text evidence="3 11">Belongs to the ketopantoate reductase family.</text>
</comment>
<gene>
    <name evidence="14" type="primary">panE</name>
    <name evidence="14" type="ORF">KDA_52990</name>
</gene>
<dbReference type="EC" id="1.1.1.169" evidence="4 11"/>